<dbReference type="GO" id="GO:0071555">
    <property type="term" value="P:cell wall organization"/>
    <property type="evidence" value="ECO:0007669"/>
    <property type="project" value="UniProtKB-KW"/>
</dbReference>
<feature type="binding site" evidence="17">
    <location>
        <position position="291"/>
    </location>
    <ligand>
        <name>Mg(2+)</name>
        <dbReference type="ChEBI" id="CHEBI:18420"/>
        <label>1</label>
    </ligand>
</feature>
<keyword evidence="10 15" id="KW-0133">Cell shape</keyword>
<evidence type="ECO:0000256" key="4">
    <source>
        <dbReference type="ARBA" id="ARBA00010871"/>
    </source>
</evidence>
<keyword evidence="8 18" id="KW-0067">ATP-binding</keyword>
<evidence type="ECO:0000256" key="12">
    <source>
        <dbReference type="ARBA" id="ARBA00023211"/>
    </source>
</evidence>
<dbReference type="Gene3D" id="3.40.50.20">
    <property type="match status" value="1"/>
</dbReference>
<dbReference type="UniPathway" id="UPA00219"/>
<feature type="binding site" evidence="17">
    <location>
        <position position="278"/>
    </location>
    <ligand>
        <name>Mg(2+)</name>
        <dbReference type="ChEBI" id="CHEBI:18420"/>
        <label>1</label>
    </ligand>
</feature>
<keyword evidence="5 15" id="KW-0436">Ligase</keyword>
<reference evidence="20 21" key="1">
    <citation type="submission" date="2011-01" db="EMBL/GenBank/DDBJ databases">
        <authorList>
            <person name="Weinstock G."/>
            <person name="Sodergren E."/>
            <person name="Clifton S."/>
            <person name="Fulton L."/>
            <person name="Fulton B."/>
            <person name="Courtney L."/>
            <person name="Fronick C."/>
            <person name="Harrison M."/>
            <person name="Strong C."/>
            <person name="Farmer C."/>
            <person name="Delahaunty K."/>
            <person name="Markovic C."/>
            <person name="Hall O."/>
            <person name="Minx P."/>
            <person name="Tomlinson C."/>
            <person name="Mitreva M."/>
            <person name="Hou S."/>
            <person name="Chen J."/>
            <person name="Wollam A."/>
            <person name="Pepin K.H."/>
            <person name="Johnson M."/>
            <person name="Bhonagiri V."/>
            <person name="Zhang X."/>
            <person name="Suruliraj S."/>
            <person name="Warren W."/>
            <person name="Chinwalla A."/>
            <person name="Mardis E.R."/>
            <person name="Wilson R.K."/>
        </authorList>
    </citation>
    <scope>NUCLEOTIDE SEQUENCE [LARGE SCALE GENOMIC DNA]</scope>
    <source>
        <strain evidence="21">DSM 22608 / JCM 16073 / KCTC 15190 / YIT 12066</strain>
    </source>
</reference>
<feature type="binding site" evidence="17">
    <location>
        <position position="293"/>
    </location>
    <ligand>
        <name>Mg(2+)</name>
        <dbReference type="ChEBI" id="CHEBI:18420"/>
        <label>2</label>
    </ligand>
</feature>
<evidence type="ECO:0000256" key="10">
    <source>
        <dbReference type="ARBA" id="ARBA00022960"/>
    </source>
</evidence>
<dbReference type="InterPro" id="IPR016185">
    <property type="entry name" value="PreATP-grasp_dom_sf"/>
</dbReference>
<dbReference type="AlphaFoldDB" id="E8LN54"/>
<feature type="binding site" evidence="17">
    <location>
        <position position="291"/>
    </location>
    <ligand>
        <name>Mg(2+)</name>
        <dbReference type="ChEBI" id="CHEBI:18420"/>
        <label>2</label>
    </ligand>
</feature>
<evidence type="ECO:0000256" key="16">
    <source>
        <dbReference type="PIRSR" id="PIRSR039102-1"/>
    </source>
</evidence>
<evidence type="ECO:0000313" key="20">
    <source>
        <dbReference type="EMBL" id="EFY06002.1"/>
    </source>
</evidence>
<comment type="catalytic activity">
    <reaction evidence="14 15">
        <text>2 D-alanine + ATP = D-alanyl-D-alanine + ADP + phosphate + H(+)</text>
        <dbReference type="Rhea" id="RHEA:11224"/>
        <dbReference type="ChEBI" id="CHEBI:15378"/>
        <dbReference type="ChEBI" id="CHEBI:30616"/>
        <dbReference type="ChEBI" id="CHEBI:43474"/>
        <dbReference type="ChEBI" id="CHEBI:57416"/>
        <dbReference type="ChEBI" id="CHEBI:57822"/>
        <dbReference type="ChEBI" id="CHEBI:456216"/>
        <dbReference type="EC" id="6.3.2.4"/>
    </reaction>
</comment>
<keyword evidence="21" id="KW-1185">Reference proteome</keyword>
<dbReference type="PIRSF" id="PIRSF039102">
    <property type="entry name" value="Ddl/VanB"/>
    <property type="match status" value="1"/>
</dbReference>
<name>E8LN54_SUCHY</name>
<keyword evidence="7 18" id="KW-0547">Nucleotide-binding</keyword>
<sequence length="331" mass="37550">MKNILLLCGGDGAEHQISLISADFIEKKINEIGEYNVIRAEIHNKKFILKDGTAGYFDKDSRFVTGSDCLDIYCAVPCIHGVPGETGDIQSFLEIFNIPYIGCKSEASHNCFNKITTKLYLTALNIPNTPFLIVPRQDELSKANALKAFDSWQDVYVKAASQGSSIGCYHVTKKEDLWDSVVEAFTFSEDVIIEKTIKHRELECAAYEIDGNIYITNPGEIIMPDNLFYTFDEKYSKDSGSVTTVEPQNLSDEIKQMIRDYARKAYLGLKLRDLSRIDFFLSDHNEIIINEINTFPGMTPISMFPKLLEHNGHQMTEFLRQAIERAARKKK</sequence>
<dbReference type="PROSITE" id="PS00843">
    <property type="entry name" value="DALA_DALA_LIGASE_1"/>
    <property type="match status" value="1"/>
</dbReference>
<dbReference type="GO" id="GO:0008716">
    <property type="term" value="F:D-alanine-D-alanine ligase activity"/>
    <property type="evidence" value="ECO:0007669"/>
    <property type="project" value="UniProtKB-UniRule"/>
</dbReference>
<evidence type="ECO:0000256" key="7">
    <source>
        <dbReference type="ARBA" id="ARBA00022741"/>
    </source>
</evidence>
<dbReference type="InterPro" id="IPR011127">
    <property type="entry name" value="Dala_Dala_lig_N"/>
</dbReference>
<dbReference type="SUPFAM" id="SSF56059">
    <property type="entry name" value="Glutathione synthetase ATP-binding domain-like"/>
    <property type="match status" value="1"/>
</dbReference>
<comment type="function">
    <text evidence="2 15">Cell wall formation.</text>
</comment>
<dbReference type="GO" id="GO:0008360">
    <property type="term" value="P:regulation of cell shape"/>
    <property type="evidence" value="ECO:0007669"/>
    <property type="project" value="UniProtKB-KW"/>
</dbReference>
<evidence type="ECO:0000256" key="6">
    <source>
        <dbReference type="ARBA" id="ARBA00022723"/>
    </source>
</evidence>
<feature type="active site" evidence="16">
    <location>
        <position position="164"/>
    </location>
</feature>
<dbReference type="eggNOG" id="COG1181">
    <property type="taxonomic scope" value="Bacteria"/>
</dbReference>
<dbReference type="Pfam" id="PF07478">
    <property type="entry name" value="Dala_Dala_lig_C"/>
    <property type="match status" value="1"/>
</dbReference>
<dbReference type="RefSeq" id="WP_009144342.1">
    <property type="nucleotide sequence ID" value="NZ_GL831077.1"/>
</dbReference>
<dbReference type="InterPro" id="IPR011761">
    <property type="entry name" value="ATP-grasp"/>
</dbReference>
<dbReference type="Proteomes" id="UP000018458">
    <property type="component" value="Unassembled WGS sequence"/>
</dbReference>
<accession>E8LN54</accession>
<dbReference type="GO" id="GO:0005524">
    <property type="term" value="F:ATP binding"/>
    <property type="evidence" value="ECO:0007669"/>
    <property type="project" value="UniProtKB-UniRule"/>
</dbReference>
<protein>
    <recommendedName>
        <fullName evidence="15">D-alanine--D-alanine ligase</fullName>
        <ecNumber evidence="15">6.3.2.4</ecNumber>
    </recommendedName>
    <alternativeName>
        <fullName evidence="15">D-Ala-D-Ala ligase</fullName>
    </alternativeName>
    <alternativeName>
        <fullName evidence="15">D-alanylalanine synthetase</fullName>
    </alternativeName>
</protein>
<evidence type="ECO:0000256" key="13">
    <source>
        <dbReference type="ARBA" id="ARBA00023316"/>
    </source>
</evidence>
<evidence type="ECO:0000259" key="19">
    <source>
        <dbReference type="PROSITE" id="PS50975"/>
    </source>
</evidence>
<feature type="domain" description="ATP-grasp" evidence="19">
    <location>
        <begin position="118"/>
        <end position="324"/>
    </location>
</feature>
<evidence type="ECO:0000256" key="18">
    <source>
        <dbReference type="PROSITE-ProRule" id="PRU00409"/>
    </source>
</evidence>
<evidence type="ECO:0000256" key="3">
    <source>
        <dbReference type="ARBA" id="ARBA00004752"/>
    </source>
</evidence>
<keyword evidence="12 17" id="KW-0464">Manganese</keyword>
<dbReference type="PANTHER" id="PTHR23132">
    <property type="entry name" value="D-ALANINE--D-ALANINE LIGASE"/>
    <property type="match status" value="1"/>
</dbReference>
<dbReference type="GO" id="GO:0009252">
    <property type="term" value="P:peptidoglycan biosynthetic process"/>
    <property type="evidence" value="ECO:0007669"/>
    <property type="project" value="UniProtKB-UniRule"/>
</dbReference>
<evidence type="ECO:0000256" key="1">
    <source>
        <dbReference type="ARBA" id="ARBA00001936"/>
    </source>
</evidence>
<evidence type="ECO:0000313" key="21">
    <source>
        <dbReference type="Proteomes" id="UP000018458"/>
    </source>
</evidence>
<dbReference type="EMBL" id="AEVO01000159">
    <property type="protein sequence ID" value="EFY06002.1"/>
    <property type="molecule type" value="Genomic_DNA"/>
</dbReference>
<dbReference type="PROSITE" id="PS50975">
    <property type="entry name" value="ATP_GRASP"/>
    <property type="match status" value="1"/>
</dbReference>
<dbReference type="SUPFAM" id="SSF52440">
    <property type="entry name" value="PreATP-grasp domain"/>
    <property type="match status" value="1"/>
</dbReference>
<evidence type="ECO:0000256" key="17">
    <source>
        <dbReference type="PIRSR" id="PIRSR039102-3"/>
    </source>
</evidence>
<keyword evidence="9 17" id="KW-0460">Magnesium</keyword>
<dbReference type="STRING" id="762983.HMPREF9444_02208"/>
<evidence type="ECO:0000256" key="11">
    <source>
        <dbReference type="ARBA" id="ARBA00022984"/>
    </source>
</evidence>
<comment type="subcellular location">
    <subcellularLocation>
        <location evidence="15">Cytoplasm</location>
    </subcellularLocation>
</comment>
<dbReference type="GO" id="GO:0005829">
    <property type="term" value="C:cytosol"/>
    <property type="evidence" value="ECO:0007669"/>
    <property type="project" value="TreeGrafter"/>
</dbReference>
<evidence type="ECO:0000256" key="9">
    <source>
        <dbReference type="ARBA" id="ARBA00022842"/>
    </source>
</evidence>
<dbReference type="PANTHER" id="PTHR23132:SF25">
    <property type="entry name" value="D-ALANINE--D-ALANINE LIGASE A"/>
    <property type="match status" value="1"/>
</dbReference>
<dbReference type="EC" id="6.3.2.4" evidence="15"/>
<dbReference type="HOGENOM" id="CLU_039268_0_0_6"/>
<keyword evidence="11 15" id="KW-0573">Peptidoglycan synthesis</keyword>
<dbReference type="Pfam" id="PF01820">
    <property type="entry name" value="Dala_Dala_lig_N"/>
    <property type="match status" value="1"/>
</dbReference>
<comment type="cofactor">
    <cofactor evidence="17">
        <name>Mg(2+)</name>
        <dbReference type="ChEBI" id="CHEBI:18420"/>
    </cofactor>
    <cofactor evidence="17">
        <name>Mn(2+)</name>
        <dbReference type="ChEBI" id="CHEBI:29035"/>
    </cofactor>
    <text evidence="17">Binds 2 magnesium or manganese ions per subunit.</text>
</comment>
<gene>
    <name evidence="15" type="primary">ddl</name>
    <name evidence="20" type="ORF">HMPREF9444_02208</name>
</gene>
<evidence type="ECO:0000256" key="5">
    <source>
        <dbReference type="ARBA" id="ARBA00022598"/>
    </source>
</evidence>
<feature type="active site" evidence="16">
    <location>
        <position position="14"/>
    </location>
</feature>
<dbReference type="Gene3D" id="3.30.470.20">
    <property type="entry name" value="ATP-grasp fold, B domain"/>
    <property type="match status" value="1"/>
</dbReference>
<dbReference type="InterPro" id="IPR005905">
    <property type="entry name" value="D_ala_D_ala"/>
</dbReference>
<dbReference type="NCBIfam" id="NF002527">
    <property type="entry name" value="PRK01966.1-3"/>
    <property type="match status" value="1"/>
</dbReference>
<organism evidence="20 21">
    <name type="scientific">Succinatimonas hippei (strain DSM 22608 / JCM 16073 / KCTC 15190 / YIT 12066)</name>
    <dbReference type="NCBI Taxonomy" id="762983"/>
    <lineage>
        <taxon>Bacteria</taxon>
        <taxon>Pseudomonadati</taxon>
        <taxon>Pseudomonadota</taxon>
        <taxon>Gammaproteobacteria</taxon>
        <taxon>Aeromonadales</taxon>
        <taxon>Succinivibrionaceae</taxon>
        <taxon>Succinatimonas</taxon>
    </lineage>
</organism>
<comment type="similarity">
    <text evidence="4 15">Belongs to the D-alanine--D-alanine ligase family.</text>
</comment>
<comment type="cofactor">
    <cofactor evidence="1">
        <name>Mn(2+)</name>
        <dbReference type="ChEBI" id="CHEBI:29035"/>
    </cofactor>
</comment>
<proteinExistence type="inferred from homology"/>
<dbReference type="InterPro" id="IPR013815">
    <property type="entry name" value="ATP_grasp_subdomain_1"/>
</dbReference>
<dbReference type="InterPro" id="IPR011095">
    <property type="entry name" value="Dala_Dala_lig_C"/>
</dbReference>
<evidence type="ECO:0000256" key="2">
    <source>
        <dbReference type="ARBA" id="ARBA00003921"/>
    </source>
</evidence>
<comment type="caution">
    <text evidence="20">The sequence shown here is derived from an EMBL/GenBank/DDBJ whole genome shotgun (WGS) entry which is preliminary data.</text>
</comment>
<evidence type="ECO:0000256" key="8">
    <source>
        <dbReference type="ARBA" id="ARBA00022840"/>
    </source>
</evidence>
<keyword evidence="13 15" id="KW-0961">Cell wall biogenesis/degradation</keyword>
<dbReference type="PROSITE" id="PS00844">
    <property type="entry name" value="DALA_DALA_LIGASE_2"/>
    <property type="match status" value="1"/>
</dbReference>
<dbReference type="GO" id="GO:0046872">
    <property type="term" value="F:metal ion binding"/>
    <property type="evidence" value="ECO:0007669"/>
    <property type="project" value="UniProtKB-KW"/>
</dbReference>
<dbReference type="NCBIfam" id="TIGR01205">
    <property type="entry name" value="D_ala_D_alaTIGR"/>
    <property type="match status" value="1"/>
</dbReference>
<keyword evidence="15" id="KW-0963">Cytoplasm</keyword>
<comment type="pathway">
    <text evidence="3 15">Cell wall biogenesis; peptidoglycan biosynthesis.</text>
</comment>
<dbReference type="InterPro" id="IPR000291">
    <property type="entry name" value="D-Ala_lig_Van_CS"/>
</dbReference>
<evidence type="ECO:0000256" key="14">
    <source>
        <dbReference type="ARBA" id="ARBA00047614"/>
    </source>
</evidence>
<evidence type="ECO:0000256" key="15">
    <source>
        <dbReference type="HAMAP-Rule" id="MF_00047"/>
    </source>
</evidence>
<dbReference type="Gene3D" id="3.30.1490.20">
    <property type="entry name" value="ATP-grasp fold, A domain"/>
    <property type="match status" value="1"/>
</dbReference>
<keyword evidence="6 17" id="KW-0479">Metal-binding</keyword>
<dbReference type="HAMAP" id="MF_00047">
    <property type="entry name" value="Dala_Dala_lig"/>
    <property type="match status" value="1"/>
</dbReference>
<feature type="active site" evidence="16">
    <location>
        <position position="302"/>
    </location>
</feature>